<name>A0ABS1TMY3_9BACI</name>
<dbReference type="Proteomes" id="UP000623967">
    <property type="component" value="Unassembled WGS sequence"/>
</dbReference>
<evidence type="ECO:0000313" key="3">
    <source>
        <dbReference type="Proteomes" id="UP000623967"/>
    </source>
</evidence>
<reference evidence="2 3" key="1">
    <citation type="submission" date="2021-01" db="EMBL/GenBank/DDBJ databases">
        <title>Genome public.</title>
        <authorList>
            <person name="Liu C."/>
            <person name="Sun Q."/>
        </authorList>
    </citation>
    <scope>NUCLEOTIDE SEQUENCE [LARGE SCALE GENOMIC DNA]</scope>
    <source>
        <strain evidence="2 3">YIM B02564</strain>
    </source>
</reference>
<gene>
    <name evidence="2" type="ORF">JK635_07630</name>
</gene>
<organism evidence="2 3">
    <name type="scientific">Neobacillus paridis</name>
    <dbReference type="NCBI Taxonomy" id="2803862"/>
    <lineage>
        <taxon>Bacteria</taxon>
        <taxon>Bacillati</taxon>
        <taxon>Bacillota</taxon>
        <taxon>Bacilli</taxon>
        <taxon>Bacillales</taxon>
        <taxon>Bacillaceae</taxon>
        <taxon>Neobacillus</taxon>
    </lineage>
</organism>
<sequence>MRRRLKSLPANCIIFCIIVEGKYSITSFMTATPPEAAKQWGLKKDTVRAALTRGLFDKQIEKGLVRKSEGTWLVHKQAMVEVYGEPIRTKEVE</sequence>
<keyword evidence="3" id="KW-1185">Reference proteome</keyword>
<dbReference type="EMBL" id="JAESWB010000134">
    <property type="protein sequence ID" value="MBL4952079.1"/>
    <property type="molecule type" value="Genomic_DNA"/>
</dbReference>
<dbReference type="RefSeq" id="WP_202653358.1">
    <property type="nucleotide sequence ID" value="NZ_JAESWB010000134.1"/>
</dbReference>
<evidence type="ECO:0000259" key="1">
    <source>
        <dbReference type="Pfam" id="PF20038"/>
    </source>
</evidence>
<proteinExistence type="predicted"/>
<feature type="domain" description="Helix-turn-helix" evidence="1">
    <location>
        <begin position="26"/>
        <end position="85"/>
    </location>
</feature>
<evidence type="ECO:0000313" key="2">
    <source>
        <dbReference type="EMBL" id="MBL4952079.1"/>
    </source>
</evidence>
<accession>A0ABS1TMY3</accession>
<dbReference type="InterPro" id="IPR045403">
    <property type="entry name" value="HTH_59_Firmicutes_type"/>
</dbReference>
<comment type="caution">
    <text evidence="2">The sequence shown here is derived from an EMBL/GenBank/DDBJ whole genome shotgun (WGS) entry which is preliminary data.</text>
</comment>
<protein>
    <recommendedName>
        <fullName evidence="1">Helix-turn-helix domain-containing protein</fullName>
    </recommendedName>
</protein>
<dbReference type="Pfam" id="PF20038">
    <property type="entry name" value="HTH_59"/>
    <property type="match status" value="1"/>
</dbReference>